<feature type="compositionally biased region" description="Acidic residues" evidence="1">
    <location>
        <begin position="11"/>
        <end position="20"/>
    </location>
</feature>
<dbReference type="PANTHER" id="PTHR35046">
    <property type="entry name" value="ZINC KNUCKLE (CCHC-TYPE) FAMILY PROTEIN"/>
    <property type="match status" value="1"/>
</dbReference>
<dbReference type="GO" id="GO:0003676">
    <property type="term" value="F:nucleic acid binding"/>
    <property type="evidence" value="ECO:0007669"/>
    <property type="project" value="InterPro"/>
</dbReference>
<protein>
    <recommendedName>
        <fullName evidence="2">Integrase zinc-binding domain-containing protein</fullName>
    </recommendedName>
</protein>
<evidence type="ECO:0000259" key="2">
    <source>
        <dbReference type="Pfam" id="PF17921"/>
    </source>
</evidence>
<dbReference type="InterPro" id="IPR041588">
    <property type="entry name" value="Integrase_H2C2"/>
</dbReference>
<dbReference type="EMBL" id="PGOL01000183">
    <property type="protein sequence ID" value="PKI75203.1"/>
    <property type="molecule type" value="Genomic_DNA"/>
</dbReference>
<dbReference type="SUPFAM" id="SSF53098">
    <property type="entry name" value="Ribonuclease H-like"/>
    <property type="match status" value="1"/>
</dbReference>
<dbReference type="Pfam" id="PF17921">
    <property type="entry name" value="Integrase_H2C2"/>
    <property type="match status" value="1"/>
</dbReference>
<keyword evidence="4" id="KW-1185">Reference proteome</keyword>
<comment type="caution">
    <text evidence="3">The sequence shown here is derived from an EMBL/GenBank/DDBJ whole genome shotgun (WGS) entry which is preliminary data.</text>
</comment>
<reference evidence="3 4" key="1">
    <citation type="submission" date="2017-11" db="EMBL/GenBank/DDBJ databases">
        <title>De-novo sequencing of pomegranate (Punica granatum L.) genome.</title>
        <authorList>
            <person name="Akparov Z."/>
            <person name="Amiraslanov A."/>
            <person name="Hajiyeva S."/>
            <person name="Abbasov M."/>
            <person name="Kaur K."/>
            <person name="Hamwieh A."/>
            <person name="Solovyev V."/>
            <person name="Salamov A."/>
            <person name="Braich B."/>
            <person name="Kosarev P."/>
            <person name="Mahmoud A."/>
            <person name="Hajiyev E."/>
            <person name="Babayeva S."/>
            <person name="Izzatullayeva V."/>
            <person name="Mammadov A."/>
            <person name="Mammadov A."/>
            <person name="Sharifova S."/>
            <person name="Ojaghi J."/>
            <person name="Eynullazada K."/>
            <person name="Bayramov B."/>
            <person name="Abdulazimova A."/>
            <person name="Shahmuradov I."/>
        </authorList>
    </citation>
    <scope>NUCLEOTIDE SEQUENCE [LARGE SCALE GENOMIC DNA]</scope>
    <source>
        <strain evidence="4">cv. AG2017</strain>
        <tissue evidence="3">Leaf</tissue>
    </source>
</reference>
<proteinExistence type="predicted"/>
<accession>A0A2I0L3J8</accession>
<dbReference type="STRING" id="22663.A0A2I0L3J8"/>
<gene>
    <name evidence="3" type="ORF">CRG98_004427</name>
</gene>
<sequence>MTIQSTQRIESEDERMDEEVSGGAQEENIEFADEVGVIIDNGSCTNIASTTFVEKLNLTTTKHPCPYKLRWLNDQGEEFVDVFLEELPEGLPPIKGIEHQIDLVPGTALPNRLAHRCNPDEVKELLGKLCIPSRSVRELLVREAHVGGLLGHFGEKKTLEIVNEHLYLQKMIRDVHQIIKRCITCKKAKCKEAPHGLYISLPVPNHPWIDLSVNFVFGLPRTQKGKDSILVVVDGFMKMAHFIPCHKFDDASHVTDLFFQEVVRMHGIPMSIVWDRDPKFLSYF</sequence>
<dbReference type="Gene3D" id="3.30.420.10">
    <property type="entry name" value="Ribonuclease H-like superfamily/Ribonuclease H"/>
    <property type="match status" value="1"/>
</dbReference>
<dbReference type="Proteomes" id="UP000233551">
    <property type="component" value="Unassembled WGS sequence"/>
</dbReference>
<evidence type="ECO:0000313" key="3">
    <source>
        <dbReference type="EMBL" id="PKI75203.1"/>
    </source>
</evidence>
<dbReference type="PANTHER" id="PTHR35046:SF9">
    <property type="entry name" value="RNA-DIRECTED DNA POLYMERASE"/>
    <property type="match status" value="1"/>
</dbReference>
<dbReference type="Gene3D" id="1.10.340.70">
    <property type="match status" value="1"/>
</dbReference>
<evidence type="ECO:0000256" key="1">
    <source>
        <dbReference type="SAM" id="MobiDB-lite"/>
    </source>
</evidence>
<dbReference type="InterPro" id="IPR036397">
    <property type="entry name" value="RNaseH_sf"/>
</dbReference>
<feature type="domain" description="Integrase zinc-binding" evidence="2">
    <location>
        <begin position="134"/>
        <end position="189"/>
    </location>
</feature>
<name>A0A2I0L3J8_PUNGR</name>
<dbReference type="AlphaFoldDB" id="A0A2I0L3J8"/>
<organism evidence="3 4">
    <name type="scientific">Punica granatum</name>
    <name type="common">Pomegranate</name>
    <dbReference type="NCBI Taxonomy" id="22663"/>
    <lineage>
        <taxon>Eukaryota</taxon>
        <taxon>Viridiplantae</taxon>
        <taxon>Streptophyta</taxon>
        <taxon>Embryophyta</taxon>
        <taxon>Tracheophyta</taxon>
        <taxon>Spermatophyta</taxon>
        <taxon>Magnoliopsida</taxon>
        <taxon>eudicotyledons</taxon>
        <taxon>Gunneridae</taxon>
        <taxon>Pentapetalae</taxon>
        <taxon>rosids</taxon>
        <taxon>malvids</taxon>
        <taxon>Myrtales</taxon>
        <taxon>Lythraceae</taxon>
        <taxon>Punica</taxon>
    </lineage>
</organism>
<feature type="region of interest" description="Disordered" evidence="1">
    <location>
        <begin position="1"/>
        <end position="24"/>
    </location>
</feature>
<evidence type="ECO:0000313" key="4">
    <source>
        <dbReference type="Proteomes" id="UP000233551"/>
    </source>
</evidence>
<dbReference type="InterPro" id="IPR012337">
    <property type="entry name" value="RNaseH-like_sf"/>
</dbReference>